<dbReference type="InterPro" id="IPR018022">
    <property type="entry name" value="IPT"/>
</dbReference>
<keyword evidence="7 10" id="KW-0067">ATP-binding</keyword>
<dbReference type="Pfam" id="PF01715">
    <property type="entry name" value="IPPT"/>
    <property type="match status" value="1"/>
</dbReference>
<evidence type="ECO:0000313" key="15">
    <source>
        <dbReference type="Proteomes" id="UP000050973"/>
    </source>
</evidence>
<comment type="similarity">
    <text evidence="3 10 13">Belongs to the IPP transferase family.</text>
</comment>
<dbReference type="Proteomes" id="UP000050973">
    <property type="component" value="Unassembled WGS sequence"/>
</dbReference>
<dbReference type="PANTHER" id="PTHR11088:SF60">
    <property type="entry name" value="TRNA DIMETHYLALLYLTRANSFERASE"/>
    <property type="match status" value="1"/>
</dbReference>
<dbReference type="HAMAP" id="MF_00185">
    <property type="entry name" value="IPP_trans"/>
    <property type="match status" value="1"/>
</dbReference>
<dbReference type="InterPro" id="IPR027417">
    <property type="entry name" value="P-loop_NTPase"/>
</dbReference>
<sequence>MDKVIAIVGPTAVGKTALSIELARQEDGEVISGDSMQVYRHLNIGTAKVTPAERAGIPHHLIDICDVDQQYSAARFKQEANRWIEEITRRHRLPIIAGGTGLYIQSLTDNLALGDDQGEGEGEESPIRARWERLAAEKGNAYLWEQLAQLDPAASRKIPVGNQRRLVRALEVIEKTGRPFSEQPQGERQADFLLIGLNTARPVLYDRINARVDQMVHQGLVEEARWLYEQGGPQLPAGKGIGYHELFDYFAGRCSLDEAIAKIKLDSRHYAKRQLTWFRNRMPVHWFDLVSGQDTIQDIKSVVDDWLKK</sequence>
<dbReference type="NCBIfam" id="TIGR00174">
    <property type="entry name" value="miaA"/>
    <property type="match status" value="1"/>
</dbReference>
<feature type="region of interest" description="Interaction with substrate tRNA" evidence="10">
    <location>
        <begin position="34"/>
        <end position="37"/>
    </location>
</feature>
<feature type="binding site" evidence="10">
    <location>
        <begin position="9"/>
        <end position="16"/>
    </location>
    <ligand>
        <name>ATP</name>
        <dbReference type="ChEBI" id="CHEBI:30616"/>
    </ligand>
</feature>
<gene>
    <name evidence="10" type="primary">miaA</name>
    <name evidence="14" type="ORF">FC49_GL000986</name>
</gene>
<evidence type="ECO:0000256" key="7">
    <source>
        <dbReference type="ARBA" id="ARBA00022840"/>
    </source>
</evidence>
<keyword evidence="8 10" id="KW-0460">Magnesium</keyword>
<proteinExistence type="inferred from homology"/>
<evidence type="ECO:0000313" key="14">
    <source>
        <dbReference type="EMBL" id="KRM14688.1"/>
    </source>
</evidence>
<feature type="site" description="Interaction with substrate tRNA" evidence="10">
    <location>
        <position position="128"/>
    </location>
</feature>
<keyword evidence="4 10" id="KW-0808">Transferase</keyword>
<accession>A0A0R1W9R7</accession>
<dbReference type="PANTHER" id="PTHR11088">
    <property type="entry name" value="TRNA DIMETHYLALLYLTRANSFERASE"/>
    <property type="match status" value="1"/>
</dbReference>
<feature type="site" description="Interaction with substrate tRNA" evidence="10">
    <location>
        <position position="100"/>
    </location>
</feature>
<dbReference type="GO" id="GO:0006400">
    <property type="term" value="P:tRNA modification"/>
    <property type="evidence" value="ECO:0007669"/>
    <property type="project" value="TreeGrafter"/>
</dbReference>
<dbReference type="Gene3D" id="1.10.20.140">
    <property type="match status" value="1"/>
</dbReference>
<comment type="subunit">
    <text evidence="10">Monomer.</text>
</comment>
<comment type="cofactor">
    <cofactor evidence="1 10">
        <name>Mg(2+)</name>
        <dbReference type="ChEBI" id="CHEBI:18420"/>
    </cofactor>
</comment>
<evidence type="ECO:0000256" key="6">
    <source>
        <dbReference type="ARBA" id="ARBA00022741"/>
    </source>
</evidence>
<dbReference type="GO" id="GO:0052381">
    <property type="term" value="F:tRNA dimethylallyltransferase activity"/>
    <property type="evidence" value="ECO:0007669"/>
    <property type="project" value="UniProtKB-UniRule"/>
</dbReference>
<dbReference type="EC" id="2.5.1.75" evidence="10"/>
<dbReference type="InterPro" id="IPR039657">
    <property type="entry name" value="Dimethylallyltransferase"/>
</dbReference>
<comment type="catalytic activity">
    <reaction evidence="9 10 11">
        <text>adenosine(37) in tRNA + dimethylallyl diphosphate = N(6)-dimethylallyladenosine(37) in tRNA + diphosphate</text>
        <dbReference type="Rhea" id="RHEA:26482"/>
        <dbReference type="Rhea" id="RHEA-COMP:10162"/>
        <dbReference type="Rhea" id="RHEA-COMP:10375"/>
        <dbReference type="ChEBI" id="CHEBI:33019"/>
        <dbReference type="ChEBI" id="CHEBI:57623"/>
        <dbReference type="ChEBI" id="CHEBI:74411"/>
        <dbReference type="ChEBI" id="CHEBI:74415"/>
        <dbReference type="EC" id="2.5.1.75"/>
    </reaction>
</comment>
<evidence type="ECO:0000256" key="10">
    <source>
        <dbReference type="HAMAP-Rule" id="MF_00185"/>
    </source>
</evidence>
<comment type="caution">
    <text evidence="10">Lacks conserved residue(s) required for the propagation of feature annotation.</text>
</comment>
<dbReference type="SUPFAM" id="SSF52540">
    <property type="entry name" value="P-loop containing nucleoside triphosphate hydrolases"/>
    <property type="match status" value="2"/>
</dbReference>
<evidence type="ECO:0000256" key="5">
    <source>
        <dbReference type="ARBA" id="ARBA00022694"/>
    </source>
</evidence>
<evidence type="ECO:0000256" key="2">
    <source>
        <dbReference type="ARBA" id="ARBA00003213"/>
    </source>
</evidence>
<dbReference type="AlphaFoldDB" id="A0A0R1W9R7"/>
<evidence type="ECO:0000256" key="4">
    <source>
        <dbReference type="ARBA" id="ARBA00022679"/>
    </source>
</evidence>
<keyword evidence="5 10" id="KW-0819">tRNA processing</keyword>
<evidence type="ECO:0000256" key="13">
    <source>
        <dbReference type="RuleBase" id="RU003785"/>
    </source>
</evidence>
<dbReference type="RefSeq" id="WP_056984691.1">
    <property type="nucleotide sequence ID" value="NZ_AZGE01000023.1"/>
</dbReference>
<evidence type="ECO:0000256" key="1">
    <source>
        <dbReference type="ARBA" id="ARBA00001946"/>
    </source>
</evidence>
<feature type="binding site" evidence="10">
    <location>
        <begin position="11"/>
        <end position="16"/>
    </location>
    <ligand>
        <name>substrate</name>
    </ligand>
</feature>
<dbReference type="EMBL" id="AZGE01000023">
    <property type="protein sequence ID" value="KRM14688.1"/>
    <property type="molecule type" value="Genomic_DNA"/>
</dbReference>
<evidence type="ECO:0000256" key="3">
    <source>
        <dbReference type="ARBA" id="ARBA00005842"/>
    </source>
</evidence>
<evidence type="ECO:0000256" key="8">
    <source>
        <dbReference type="ARBA" id="ARBA00022842"/>
    </source>
</evidence>
<evidence type="ECO:0000256" key="9">
    <source>
        <dbReference type="ARBA" id="ARBA00049563"/>
    </source>
</evidence>
<reference evidence="14 15" key="1">
    <citation type="journal article" date="2015" name="Genome Announc.">
        <title>Expanding the biotechnology potential of lactobacilli through comparative genomics of 213 strains and associated genera.</title>
        <authorList>
            <person name="Sun Z."/>
            <person name="Harris H.M."/>
            <person name="McCann A."/>
            <person name="Guo C."/>
            <person name="Argimon S."/>
            <person name="Zhang W."/>
            <person name="Yang X."/>
            <person name="Jeffery I.B."/>
            <person name="Cooney J.C."/>
            <person name="Kagawa T.F."/>
            <person name="Liu W."/>
            <person name="Song Y."/>
            <person name="Salvetti E."/>
            <person name="Wrobel A."/>
            <person name="Rasinkangas P."/>
            <person name="Parkhill J."/>
            <person name="Rea M.C."/>
            <person name="O'Sullivan O."/>
            <person name="Ritari J."/>
            <person name="Douillard F.P."/>
            <person name="Paul Ross R."/>
            <person name="Yang R."/>
            <person name="Briner A.E."/>
            <person name="Felis G.E."/>
            <person name="de Vos W.M."/>
            <person name="Barrangou R."/>
            <person name="Klaenhammer T.R."/>
            <person name="Caufield P.W."/>
            <person name="Cui Y."/>
            <person name="Zhang H."/>
            <person name="O'Toole P.W."/>
        </authorList>
    </citation>
    <scope>NUCLEOTIDE SEQUENCE [LARGE SCALE GENOMIC DNA]</scope>
    <source>
        <strain evidence="14 15">DSM 4864</strain>
    </source>
</reference>
<dbReference type="Gene3D" id="3.40.50.300">
    <property type="entry name" value="P-loop containing nucleotide triphosphate hydrolases"/>
    <property type="match status" value="1"/>
</dbReference>
<keyword evidence="6 10" id="KW-0547">Nucleotide-binding</keyword>
<evidence type="ECO:0000256" key="11">
    <source>
        <dbReference type="RuleBase" id="RU003783"/>
    </source>
</evidence>
<comment type="caution">
    <text evidence="14">The sequence shown here is derived from an EMBL/GenBank/DDBJ whole genome shotgun (WGS) entry which is preliminary data.</text>
</comment>
<comment type="function">
    <text evidence="2 10 12">Catalyzes the transfer of a dimethylallyl group onto the adenine at position 37 in tRNAs that read codons beginning with uridine, leading to the formation of N6-(dimethylallyl)adenosine (i(6)A).</text>
</comment>
<name>A0A0R1W9R7_9LACO</name>
<protein>
    <recommendedName>
        <fullName evidence="10">tRNA dimethylallyltransferase</fullName>
        <ecNumber evidence="10">2.5.1.75</ecNumber>
    </recommendedName>
    <alternativeName>
        <fullName evidence="10">Dimethylallyl diphosphate:tRNA dimethylallyltransferase</fullName>
        <shortName evidence="10">DMAPP:tRNA dimethylallyltransferase</shortName>
        <shortName evidence="10">DMATase</shortName>
    </alternativeName>
    <alternativeName>
        <fullName evidence="10">Isopentenyl-diphosphate:tRNA isopentenyltransferase</fullName>
        <shortName evidence="10">IPP transferase</shortName>
        <shortName evidence="10">IPPT</shortName>
        <shortName evidence="10">IPTase</shortName>
    </alternativeName>
</protein>
<dbReference type="GO" id="GO:0005524">
    <property type="term" value="F:ATP binding"/>
    <property type="evidence" value="ECO:0007669"/>
    <property type="project" value="UniProtKB-UniRule"/>
</dbReference>
<dbReference type="PATRIC" id="fig|1423779.3.peg.1007"/>
<evidence type="ECO:0000256" key="12">
    <source>
        <dbReference type="RuleBase" id="RU003784"/>
    </source>
</evidence>
<organism evidence="14 15">
    <name type="scientific">Limosilactobacillus oris DSM 4864</name>
    <dbReference type="NCBI Taxonomy" id="1423779"/>
    <lineage>
        <taxon>Bacteria</taxon>
        <taxon>Bacillati</taxon>
        <taxon>Bacillota</taxon>
        <taxon>Bacilli</taxon>
        <taxon>Lactobacillales</taxon>
        <taxon>Lactobacillaceae</taxon>
        <taxon>Limosilactobacillus</taxon>
    </lineage>
</organism>